<evidence type="ECO:0000313" key="3">
    <source>
        <dbReference type="Proteomes" id="UP001437574"/>
    </source>
</evidence>
<dbReference type="Proteomes" id="UP001437574">
    <property type="component" value="Unassembled WGS sequence"/>
</dbReference>
<evidence type="ECO:0000313" key="2">
    <source>
        <dbReference type="EMBL" id="GAA0043009.1"/>
    </source>
</evidence>
<reference evidence="2 3" key="1">
    <citation type="journal article" date="2024" name="Int. J. Syst. Evol. Microbiol.">
        <title>Proposal of Lactobacillus amylovorus subsp. animalis subsp. nov. and an emended description of Lactobacillus amylovorus.</title>
        <authorList>
            <person name="Yamane K."/>
            <person name="Tanizawa Y."/>
            <person name="Kobayashi H."/>
            <person name="Kamizono T."/>
            <person name="Kojima Y."/>
            <person name="Takagi H."/>
            <person name="Tohno M."/>
        </authorList>
    </citation>
    <scope>NUCLEOTIDE SEQUENCE [LARGE SCALE GENOMIC DNA]</scope>
    <source>
        <strain evidence="2 3">TKL145</strain>
    </source>
</reference>
<sequence>MKKQNLITIDQISFMVPITSESMDNITPPDEVQAIKHLFRFDEVFDEPQELDYGFNGYTNALRYGAANAKILIMWSYKQAWLGVQVMFYGQGKKLYESLTRIKDIKVDWHNLISYICLKFNGHVSRIDIAVDLINYGFSVNNISKKLNSGEYKFINGVTKRSINLDKIQTIGDSGCIDTIYVNSRKSDSFLRVYNKRKEGLNKNSGYYYMAKACKDWIRIEAEFKHRVAHKIGQEVAELFDSRKIYPYLADCITQHWILVLNDDQEKS</sequence>
<evidence type="ECO:0000259" key="1">
    <source>
        <dbReference type="Pfam" id="PF02486"/>
    </source>
</evidence>
<accession>A0ABC9VPN4</accession>
<comment type="caution">
    <text evidence="2">The sequence shown here is derived from an EMBL/GenBank/DDBJ whole genome shotgun (WGS) entry which is preliminary data.</text>
</comment>
<dbReference type="EMBL" id="BAAAAK010000018">
    <property type="protein sequence ID" value="GAA0043009.1"/>
    <property type="molecule type" value="Genomic_DNA"/>
</dbReference>
<reference evidence="3" key="2">
    <citation type="submission" date="2024-01" db="EMBL/GenBank/DDBJ databases">
        <title>Draft genome sequence of Lactobacillus amylovorus strain TKL145.</title>
        <authorList>
            <person name="Tohno M."/>
            <person name="Tanizawa Y."/>
        </authorList>
    </citation>
    <scope>NUCLEOTIDE SEQUENCE [LARGE SCALE GENOMIC DNA]</scope>
    <source>
        <strain evidence="3">TKL145</strain>
    </source>
</reference>
<name>A0ABC9VPN4_LACAM</name>
<dbReference type="AlphaFoldDB" id="A0ABC9VPN4"/>
<feature type="domain" description="Replication initiation protein-like C-terminal" evidence="1">
    <location>
        <begin position="123"/>
        <end position="259"/>
    </location>
</feature>
<proteinExistence type="predicted"/>
<dbReference type="Pfam" id="PF02486">
    <property type="entry name" value="Rep_trans"/>
    <property type="match status" value="1"/>
</dbReference>
<dbReference type="RefSeq" id="WP_125977562.1">
    <property type="nucleotide sequence ID" value="NZ_BAAAAK010000018.1"/>
</dbReference>
<organism evidence="2 3">
    <name type="scientific">Lactobacillus amylovorus subsp. animalium</name>
    <dbReference type="NCBI Taxonomy" id="3378536"/>
    <lineage>
        <taxon>Bacteria</taxon>
        <taxon>Bacillati</taxon>
        <taxon>Bacillota</taxon>
        <taxon>Bacilli</taxon>
        <taxon>Lactobacillales</taxon>
        <taxon>Lactobacillaceae</taxon>
        <taxon>Lactobacillus</taxon>
    </lineage>
</organism>
<dbReference type="InterPro" id="IPR003491">
    <property type="entry name" value="REP-like_C"/>
</dbReference>
<gene>
    <name evidence="2" type="ORF">LATKL145_14200</name>
</gene>
<protein>
    <recommendedName>
        <fullName evidence="1">Replication initiation protein-like C-terminal domain-containing protein</fullName>
    </recommendedName>
</protein>